<organism evidence="2 3">
    <name type="scientific">Yarrowia lipolytica</name>
    <name type="common">Candida lipolytica</name>
    <dbReference type="NCBI Taxonomy" id="4952"/>
    <lineage>
        <taxon>Eukaryota</taxon>
        <taxon>Fungi</taxon>
        <taxon>Dikarya</taxon>
        <taxon>Ascomycota</taxon>
        <taxon>Saccharomycotina</taxon>
        <taxon>Dipodascomycetes</taxon>
        <taxon>Dipodascales</taxon>
        <taxon>Dipodascales incertae sedis</taxon>
        <taxon>Yarrowia</taxon>
    </lineage>
</organism>
<accession>A0A371C7Q4</accession>
<feature type="transmembrane region" description="Helical" evidence="1">
    <location>
        <begin position="41"/>
        <end position="62"/>
    </location>
</feature>
<gene>
    <name evidence="2" type="ORF">B0I71DRAFT_32784</name>
</gene>
<evidence type="ECO:0000256" key="1">
    <source>
        <dbReference type="SAM" id="Phobius"/>
    </source>
</evidence>
<evidence type="ECO:0000313" key="2">
    <source>
        <dbReference type="EMBL" id="RDW26334.1"/>
    </source>
</evidence>
<sequence>MVYPASSICGKPIIDTSDSRFERQSGPRAESQSEFRGRREFLLPVLCPCFALALPVLCPFLFGHFACVIDPFNGALDMCLAFKHGLFPAWHAIYEMEINGHLHTNPKSSATLIVGYRRGFQTSFGAFFQEDEGKPVQSLRHLAGEKFAIRGVSCYSM</sequence>
<evidence type="ECO:0000313" key="3">
    <source>
        <dbReference type="Proteomes" id="UP000256601"/>
    </source>
</evidence>
<proteinExistence type="predicted"/>
<dbReference type="Proteomes" id="UP000256601">
    <property type="component" value="Unassembled WGS sequence"/>
</dbReference>
<keyword evidence="1" id="KW-1133">Transmembrane helix</keyword>
<keyword evidence="1" id="KW-0472">Membrane</keyword>
<keyword evidence="1" id="KW-0812">Transmembrane</keyword>
<dbReference type="AlphaFoldDB" id="A0A371C7Q4"/>
<protein>
    <submittedName>
        <fullName evidence="2">Uncharacterized protein</fullName>
    </submittedName>
</protein>
<reference evidence="2 3" key="1">
    <citation type="submission" date="2018-07" db="EMBL/GenBank/DDBJ databases">
        <title>Draft Genome Assemblies for Five Robust Yarrowia lipolytica Strains Exhibiting High Lipid Production and Pentose Sugar Utilization and Sugar Alcohol Secretion from Undetoxified Lignocellulosic Biomass Hydrolysates.</title>
        <authorList>
            <consortium name="DOE Joint Genome Institute"/>
            <person name="Walker C."/>
            <person name="Ryu S."/>
            <person name="Na H."/>
            <person name="Zane M."/>
            <person name="LaButti K."/>
            <person name="Lipzen A."/>
            <person name="Haridas S."/>
            <person name="Barry K."/>
            <person name="Grigoriev I.V."/>
            <person name="Quarterman J."/>
            <person name="Slininger P."/>
            <person name="Dien B."/>
            <person name="Trinh C.T."/>
        </authorList>
    </citation>
    <scope>NUCLEOTIDE SEQUENCE [LARGE SCALE GENOMIC DNA]</scope>
    <source>
        <strain evidence="2 3">YB392</strain>
    </source>
</reference>
<name>A0A371C7Q4_YARLL</name>
<dbReference type="EMBL" id="KZ857334">
    <property type="protein sequence ID" value="RDW26334.1"/>
    <property type="molecule type" value="Genomic_DNA"/>
</dbReference>